<accession>A0ABQ7ZQC9</accession>
<protein>
    <recommendedName>
        <fullName evidence="2">NYN domain-containing protein</fullName>
    </recommendedName>
</protein>
<keyword evidence="4" id="KW-1185">Reference proteome</keyword>
<reference evidence="3 4" key="1">
    <citation type="submission" date="2021-05" db="EMBL/GenBank/DDBJ databases">
        <title>Genome Assembly of Synthetic Allotetraploid Brassica napus Reveals Homoeologous Exchanges between Subgenomes.</title>
        <authorList>
            <person name="Davis J.T."/>
        </authorList>
    </citation>
    <scope>NUCLEOTIDE SEQUENCE [LARGE SCALE GENOMIC DNA]</scope>
    <source>
        <strain evidence="4">cv. Da-Ae</strain>
        <tissue evidence="3">Seedling</tissue>
    </source>
</reference>
<dbReference type="InterPro" id="IPR024768">
    <property type="entry name" value="Marf1"/>
</dbReference>
<gene>
    <name evidence="3" type="ORF">HID58_058562</name>
</gene>
<dbReference type="PANTHER" id="PTHR14379">
    <property type="entry name" value="LIMKAIN B LKAP"/>
    <property type="match status" value="1"/>
</dbReference>
<feature type="region of interest" description="Disordered" evidence="1">
    <location>
        <begin position="247"/>
        <end position="279"/>
    </location>
</feature>
<dbReference type="Proteomes" id="UP000824890">
    <property type="component" value="Unassembled WGS sequence"/>
</dbReference>
<dbReference type="CDD" id="cd10910">
    <property type="entry name" value="PIN_limkain_b1_N_like"/>
    <property type="match status" value="1"/>
</dbReference>
<organism evidence="3 4">
    <name type="scientific">Brassica napus</name>
    <name type="common">Rape</name>
    <dbReference type="NCBI Taxonomy" id="3708"/>
    <lineage>
        <taxon>Eukaryota</taxon>
        <taxon>Viridiplantae</taxon>
        <taxon>Streptophyta</taxon>
        <taxon>Embryophyta</taxon>
        <taxon>Tracheophyta</taxon>
        <taxon>Spermatophyta</taxon>
        <taxon>Magnoliopsida</taxon>
        <taxon>eudicotyledons</taxon>
        <taxon>Gunneridae</taxon>
        <taxon>Pentapetalae</taxon>
        <taxon>rosids</taxon>
        <taxon>malvids</taxon>
        <taxon>Brassicales</taxon>
        <taxon>Brassicaceae</taxon>
        <taxon>Brassiceae</taxon>
        <taxon>Brassica</taxon>
    </lineage>
</organism>
<name>A0ABQ7ZQC9_BRANA</name>
<dbReference type="Pfam" id="PF01936">
    <property type="entry name" value="NYN"/>
    <property type="match status" value="1"/>
</dbReference>
<evidence type="ECO:0000256" key="1">
    <source>
        <dbReference type="SAM" id="MobiDB-lite"/>
    </source>
</evidence>
<evidence type="ECO:0000313" key="4">
    <source>
        <dbReference type="Proteomes" id="UP000824890"/>
    </source>
</evidence>
<dbReference type="PANTHER" id="PTHR14379:SF78">
    <property type="entry name" value="NYN DOMAIN-CONTAINING PROTEIN"/>
    <property type="match status" value="1"/>
</dbReference>
<evidence type="ECO:0000313" key="3">
    <source>
        <dbReference type="EMBL" id="KAH0882466.1"/>
    </source>
</evidence>
<proteinExistence type="predicted"/>
<feature type="domain" description="NYN" evidence="2">
    <location>
        <begin position="14"/>
        <end position="122"/>
    </location>
</feature>
<comment type="caution">
    <text evidence="3">The sequence shown here is derived from an EMBL/GenBank/DDBJ whole genome shotgun (WGS) entry which is preliminary data.</text>
</comment>
<evidence type="ECO:0000259" key="2">
    <source>
        <dbReference type="Pfam" id="PF01936"/>
    </source>
</evidence>
<dbReference type="EMBL" id="JAGKQM010000014">
    <property type="protein sequence ID" value="KAH0882466.1"/>
    <property type="molecule type" value="Genomic_DNA"/>
</dbReference>
<dbReference type="InterPro" id="IPR021139">
    <property type="entry name" value="NYN"/>
</dbReference>
<feature type="compositionally biased region" description="Basic and acidic residues" evidence="1">
    <location>
        <begin position="247"/>
        <end position="262"/>
    </location>
</feature>
<sequence>MAGGGGAWHQPPSTGVWWDLNTCPVPADFDPLCVHRCIKSALHKQIRFPTTVSIYAIGNLEYISSDLLEKISSSGIVLIHAPCGGNSLIRFLYEWSDAVQDEQQRPGSGYIMLISGDSTMVNRCRLQKFSKFSKFCAYPEDVGLVTTLDNQGEKVFVKEFVWETLLTANASPCAAMDEPPAFAKYAMLFTKHVTISSPISRVKNTERRLLFGIVPLDYGKPRYFCPVCNYPAYDEFNMSLHNESKDHNHKLADKEQDCESRKRNPQVDLFNEISKKQSL</sequence>